<dbReference type="EMBL" id="BJHW01000002">
    <property type="protein sequence ID" value="GDY59945.1"/>
    <property type="molecule type" value="Genomic_DNA"/>
</dbReference>
<name>A0A4D4LG25_STRVO</name>
<gene>
    <name evidence="2" type="ORF">SVIO_105680</name>
</gene>
<proteinExistence type="predicted"/>
<accession>A0A4D4LG25</accession>
<organism evidence="2 3">
    <name type="scientific">Streptomyces violaceusniger</name>
    <dbReference type="NCBI Taxonomy" id="68280"/>
    <lineage>
        <taxon>Bacteria</taxon>
        <taxon>Bacillati</taxon>
        <taxon>Actinomycetota</taxon>
        <taxon>Actinomycetes</taxon>
        <taxon>Kitasatosporales</taxon>
        <taxon>Streptomycetaceae</taxon>
        <taxon>Streptomyces</taxon>
        <taxon>Streptomyces violaceusniger group</taxon>
    </lineage>
</organism>
<feature type="region of interest" description="Disordered" evidence="1">
    <location>
        <begin position="30"/>
        <end position="49"/>
    </location>
</feature>
<evidence type="ECO:0000256" key="1">
    <source>
        <dbReference type="SAM" id="MobiDB-lite"/>
    </source>
</evidence>
<keyword evidence="3" id="KW-1185">Reference proteome</keyword>
<dbReference type="AlphaFoldDB" id="A0A4D4LG25"/>
<sequence length="89" mass="9329">MPSRDIRRVLCAGTVTAFARRTVPGLFLSRSRSMETPSSGESAKTKVSSRSPTLRISKYAAAVCPLDGTIRPPLILIFGAGSPAAPVAV</sequence>
<comment type="caution">
    <text evidence="2">The sequence shown here is derived from an EMBL/GenBank/DDBJ whole genome shotgun (WGS) entry which is preliminary data.</text>
</comment>
<protein>
    <submittedName>
        <fullName evidence="2">Uncharacterized protein</fullName>
    </submittedName>
</protein>
<reference evidence="2 3" key="1">
    <citation type="journal article" date="2020" name="Int. J. Syst. Evol. Microbiol.">
        <title>Reclassification of Streptomyces castelarensis and Streptomyces sporoclivatus as later heterotypic synonyms of Streptomyces antimycoticus.</title>
        <authorList>
            <person name="Komaki H."/>
            <person name="Tamura T."/>
        </authorList>
    </citation>
    <scope>NUCLEOTIDE SEQUENCE [LARGE SCALE GENOMIC DNA]</scope>
    <source>
        <strain evidence="2 3">NBRC 13459</strain>
    </source>
</reference>
<evidence type="ECO:0000313" key="3">
    <source>
        <dbReference type="Proteomes" id="UP000301309"/>
    </source>
</evidence>
<evidence type="ECO:0000313" key="2">
    <source>
        <dbReference type="EMBL" id="GDY59945.1"/>
    </source>
</evidence>
<dbReference type="Proteomes" id="UP000301309">
    <property type="component" value="Unassembled WGS sequence"/>
</dbReference>